<name>A0ABD3CH19_9LAMI</name>
<keyword evidence="5" id="KW-1185">Reference proteome</keyword>
<evidence type="ECO:0000256" key="2">
    <source>
        <dbReference type="SAM" id="MobiDB-lite"/>
    </source>
</evidence>
<dbReference type="CDD" id="cd05162">
    <property type="entry name" value="PWWP"/>
    <property type="match status" value="1"/>
</dbReference>
<feature type="compositionally biased region" description="Basic and acidic residues" evidence="2">
    <location>
        <begin position="579"/>
        <end position="610"/>
    </location>
</feature>
<dbReference type="SUPFAM" id="SSF63748">
    <property type="entry name" value="Tudor/PWWP/MBT"/>
    <property type="match status" value="1"/>
</dbReference>
<sequence>MASNENIVEVTKSITENPNNVMGCLATKAEENRVKVSDVEKDENGSIVVTKRAIVETEPVVESSLDVDSGLVDANKDGNGILSSAINMNVVVRGNDEKFTENGGNGMDGKKEQGIISGKKLDNSTNKFRVGDLVWGKIKSHPWWPGQIYDSKDASAFAVKHSQEGRLLVAYFGDGSCSWCLPSQIVPFVDNFKNMSTNCSSKIFLNAVQSAVNEIGRLVEYNMLCKCLPSDKKDRLARPVVSNAGVKKGVLVPDVDIRRLSVPEYEPAKILEMLMGYAKGVNVDSLLEFAVLKSCLSAFYCSKGGGYCLSVYCEPVYIEGLEDNNKAITALDGDFSFPTEVPIFGPTLEDDWLDSPTVKSQPSSDDIIYHRRKQKSFAEIMEEKDYYIAKEPKSKKRRKSDTAEKSVDGVEKSNLSGKPSEIEVAVTEDISGEGEEKLEKIISPRERKKSKYLSPPYTDHISIMRNSDFDKSTKIELSTSPPISDDELNIVKMKTTESSGKVVENEKKLTFSASVNLQVKELLSDLELAAVNPLYLSEKGTLDTVWEFVSALRRSTFMHGVDYKTYRKLKNGGKKRKSLKDQESDFKTPKALKTEGKQKPEKPKSKKSSDFTRVENIVDTLQRNVSTCLILTFTPGFTLPSKEEILDIYGKFGSLNEKETNVLVESHSVRIVYNTDSDTEVAFKSSIADSPFGVENVNYWLQRLSDKSKAHLKSCKLASENLSSSQEKDKFMSDVRDIKQKLEIMTAILENYHSKFSTEEKSILKDEMKQLMENVEMVNEKVRVTAEKTS</sequence>
<comment type="caution">
    <text evidence="4">The sequence shown here is derived from an EMBL/GenBank/DDBJ whole genome shotgun (WGS) entry which is preliminary data.</text>
</comment>
<dbReference type="PANTHER" id="PTHR10688">
    <property type="entry name" value="PWWP DOMAIN-CONTAINING PROTEIN"/>
    <property type="match status" value="1"/>
</dbReference>
<dbReference type="Proteomes" id="UP001632038">
    <property type="component" value="Unassembled WGS sequence"/>
</dbReference>
<keyword evidence="1" id="KW-0175">Coiled coil</keyword>
<dbReference type="AlphaFoldDB" id="A0ABD3CH19"/>
<evidence type="ECO:0000256" key="1">
    <source>
        <dbReference type="SAM" id="Coils"/>
    </source>
</evidence>
<dbReference type="Pfam" id="PF00855">
    <property type="entry name" value="PWWP"/>
    <property type="match status" value="1"/>
</dbReference>
<evidence type="ECO:0000313" key="4">
    <source>
        <dbReference type="EMBL" id="KAL3629205.1"/>
    </source>
</evidence>
<dbReference type="PANTHER" id="PTHR10688:SF3">
    <property type="entry name" value="PWWP DOMAIN-CONTAINING PROTEIN 6"/>
    <property type="match status" value="1"/>
</dbReference>
<feature type="region of interest" description="Disordered" evidence="2">
    <location>
        <begin position="391"/>
        <end position="419"/>
    </location>
</feature>
<dbReference type="EMBL" id="JAVIJP010000034">
    <property type="protein sequence ID" value="KAL3629205.1"/>
    <property type="molecule type" value="Genomic_DNA"/>
</dbReference>
<feature type="region of interest" description="Disordered" evidence="2">
    <location>
        <begin position="573"/>
        <end position="610"/>
    </location>
</feature>
<organism evidence="4 5">
    <name type="scientific">Castilleja foliolosa</name>
    <dbReference type="NCBI Taxonomy" id="1961234"/>
    <lineage>
        <taxon>Eukaryota</taxon>
        <taxon>Viridiplantae</taxon>
        <taxon>Streptophyta</taxon>
        <taxon>Embryophyta</taxon>
        <taxon>Tracheophyta</taxon>
        <taxon>Spermatophyta</taxon>
        <taxon>Magnoliopsida</taxon>
        <taxon>eudicotyledons</taxon>
        <taxon>Gunneridae</taxon>
        <taxon>Pentapetalae</taxon>
        <taxon>asterids</taxon>
        <taxon>lamiids</taxon>
        <taxon>Lamiales</taxon>
        <taxon>Orobanchaceae</taxon>
        <taxon>Pedicularideae</taxon>
        <taxon>Castillejinae</taxon>
        <taxon>Castilleja</taxon>
    </lineage>
</organism>
<gene>
    <name evidence="4" type="ORF">CASFOL_026427</name>
</gene>
<reference evidence="5" key="1">
    <citation type="journal article" date="2024" name="IScience">
        <title>Strigolactones Initiate the Formation of Haustorium-like Structures in Castilleja.</title>
        <authorList>
            <person name="Buerger M."/>
            <person name="Peterson D."/>
            <person name="Chory J."/>
        </authorList>
    </citation>
    <scope>NUCLEOTIDE SEQUENCE [LARGE SCALE GENOMIC DNA]</scope>
</reference>
<feature type="coiled-coil region" evidence="1">
    <location>
        <begin position="761"/>
        <end position="788"/>
    </location>
</feature>
<dbReference type="InterPro" id="IPR000313">
    <property type="entry name" value="PWWP_dom"/>
</dbReference>
<evidence type="ECO:0000259" key="3">
    <source>
        <dbReference type="PROSITE" id="PS50812"/>
    </source>
</evidence>
<dbReference type="Gene3D" id="2.30.30.140">
    <property type="match status" value="1"/>
</dbReference>
<proteinExistence type="predicted"/>
<dbReference type="InterPro" id="IPR052657">
    <property type="entry name" value="PDP_family_Arabidopsis"/>
</dbReference>
<feature type="domain" description="PWWP" evidence="3">
    <location>
        <begin position="130"/>
        <end position="191"/>
    </location>
</feature>
<feature type="compositionally biased region" description="Basic and acidic residues" evidence="2">
    <location>
        <begin position="400"/>
        <end position="411"/>
    </location>
</feature>
<dbReference type="PROSITE" id="PS50812">
    <property type="entry name" value="PWWP"/>
    <property type="match status" value="1"/>
</dbReference>
<dbReference type="SMART" id="SM00293">
    <property type="entry name" value="PWWP"/>
    <property type="match status" value="1"/>
</dbReference>
<accession>A0ABD3CH19</accession>
<protein>
    <recommendedName>
        <fullName evidence="3">PWWP domain-containing protein</fullName>
    </recommendedName>
</protein>
<evidence type="ECO:0000313" key="5">
    <source>
        <dbReference type="Proteomes" id="UP001632038"/>
    </source>
</evidence>